<evidence type="ECO:0000313" key="2">
    <source>
        <dbReference type="EMBL" id="TFK55765.1"/>
    </source>
</evidence>
<evidence type="ECO:0000313" key="3">
    <source>
        <dbReference type="Proteomes" id="UP000305948"/>
    </source>
</evidence>
<dbReference type="OrthoDB" id="3063971at2759"/>
<evidence type="ECO:0000256" key="1">
    <source>
        <dbReference type="SAM" id="MobiDB-lite"/>
    </source>
</evidence>
<dbReference type="STRING" id="5364.A0A5C3NFM3"/>
<dbReference type="AlphaFoldDB" id="A0A5C3NFM3"/>
<reference evidence="2 3" key="1">
    <citation type="journal article" date="2019" name="Nat. Ecol. Evol.">
        <title>Megaphylogeny resolves global patterns of mushroom evolution.</title>
        <authorList>
            <person name="Varga T."/>
            <person name="Krizsan K."/>
            <person name="Foldi C."/>
            <person name="Dima B."/>
            <person name="Sanchez-Garcia M."/>
            <person name="Sanchez-Ramirez S."/>
            <person name="Szollosi G.J."/>
            <person name="Szarkandi J.G."/>
            <person name="Papp V."/>
            <person name="Albert L."/>
            <person name="Andreopoulos W."/>
            <person name="Angelini C."/>
            <person name="Antonin V."/>
            <person name="Barry K.W."/>
            <person name="Bougher N.L."/>
            <person name="Buchanan P."/>
            <person name="Buyck B."/>
            <person name="Bense V."/>
            <person name="Catcheside P."/>
            <person name="Chovatia M."/>
            <person name="Cooper J."/>
            <person name="Damon W."/>
            <person name="Desjardin D."/>
            <person name="Finy P."/>
            <person name="Geml J."/>
            <person name="Haridas S."/>
            <person name="Hughes K."/>
            <person name="Justo A."/>
            <person name="Karasinski D."/>
            <person name="Kautmanova I."/>
            <person name="Kiss B."/>
            <person name="Kocsube S."/>
            <person name="Kotiranta H."/>
            <person name="LaButti K.M."/>
            <person name="Lechner B.E."/>
            <person name="Liimatainen K."/>
            <person name="Lipzen A."/>
            <person name="Lukacs Z."/>
            <person name="Mihaltcheva S."/>
            <person name="Morgado L.N."/>
            <person name="Niskanen T."/>
            <person name="Noordeloos M.E."/>
            <person name="Ohm R.A."/>
            <person name="Ortiz-Santana B."/>
            <person name="Ovrebo C."/>
            <person name="Racz N."/>
            <person name="Riley R."/>
            <person name="Savchenko A."/>
            <person name="Shiryaev A."/>
            <person name="Soop K."/>
            <person name="Spirin V."/>
            <person name="Szebenyi C."/>
            <person name="Tomsovsky M."/>
            <person name="Tulloss R.E."/>
            <person name="Uehling J."/>
            <person name="Grigoriev I.V."/>
            <person name="Vagvolgyi C."/>
            <person name="Papp T."/>
            <person name="Martin F.M."/>
            <person name="Miettinen O."/>
            <person name="Hibbett D.S."/>
            <person name="Nagy L.G."/>
        </authorList>
    </citation>
    <scope>NUCLEOTIDE SEQUENCE [LARGE SCALE GENOMIC DNA]</scope>
    <source>
        <strain evidence="2 3">OMC1185</strain>
    </source>
</reference>
<dbReference type="InterPro" id="IPR006553">
    <property type="entry name" value="Leu-rich_rpt_Cys-con_subtyp"/>
</dbReference>
<name>A0A5C3NFM3_9AGAM</name>
<dbReference type="PANTHER" id="PTHR38926">
    <property type="entry name" value="F-BOX DOMAIN CONTAINING PROTEIN, EXPRESSED"/>
    <property type="match status" value="1"/>
</dbReference>
<proteinExistence type="predicted"/>
<accession>A0A5C3NFM3</accession>
<dbReference type="SUPFAM" id="SSF52047">
    <property type="entry name" value="RNI-like"/>
    <property type="match status" value="1"/>
</dbReference>
<dbReference type="PANTHER" id="PTHR38926:SF5">
    <property type="entry name" value="F-BOX AND LEUCINE-RICH REPEAT PROTEIN 6"/>
    <property type="match status" value="1"/>
</dbReference>
<dbReference type="Proteomes" id="UP000305948">
    <property type="component" value="Unassembled WGS sequence"/>
</dbReference>
<dbReference type="EMBL" id="ML213504">
    <property type="protein sequence ID" value="TFK55765.1"/>
    <property type="molecule type" value="Genomic_DNA"/>
</dbReference>
<keyword evidence="3" id="KW-1185">Reference proteome</keyword>
<organism evidence="2 3">
    <name type="scientific">Heliocybe sulcata</name>
    <dbReference type="NCBI Taxonomy" id="5364"/>
    <lineage>
        <taxon>Eukaryota</taxon>
        <taxon>Fungi</taxon>
        <taxon>Dikarya</taxon>
        <taxon>Basidiomycota</taxon>
        <taxon>Agaricomycotina</taxon>
        <taxon>Agaricomycetes</taxon>
        <taxon>Gloeophyllales</taxon>
        <taxon>Gloeophyllaceae</taxon>
        <taxon>Heliocybe</taxon>
    </lineage>
</organism>
<gene>
    <name evidence="2" type="ORF">OE88DRAFT_1652232</name>
</gene>
<sequence>MDSAEETPAEMTSLLRSYEPSPEESARVHEEIQTHQRAIASIDEEIQALFRTMYTLRERRAQHEVQIKRCKGLITWARRMPPEVLAKIFLHCVEDGWNQAPLAVSMVCSSWRFAARNYPRVWSHVHVNMEEYDPVSRTRYWLTMARRSPLHVTIVADIETSELAEVIDILLEQASRWRSLSVVSSSLRKTNTILSRCKEATPDLREIQVTTDIEIDDVAAGNAAITGFWGSFQEAPRLRRLDLTSSTIHVAGSIPSQIEDLSINLQPSRRRVETPMTGSNILQMLEDLPNLKHFAINLSHHHEPPYVPERDLSRRIFLANLESMLLCVPPDVNGLMAHLVVPKLKQLQIRSNLDPLVRPHDLTGASLRELLEQSNPSLELLELHDVDLTDDDYTHCLSRLDSLRELRLHESEISDDVVRLLTGPRGRCPRLSRLDLRWCGQLTGSTMVELVRSRLAVDDHPIASSSVPIQEVAIINCAFVEEQDVLDLAAITVCRLILRETEDYCRSRGCCTNSRYRQRLRLRHNIGHTGTGLIHLIL</sequence>
<protein>
    <submittedName>
        <fullName evidence="2">Uncharacterized protein</fullName>
    </submittedName>
</protein>
<dbReference type="SMART" id="SM00367">
    <property type="entry name" value="LRR_CC"/>
    <property type="match status" value="1"/>
</dbReference>
<feature type="region of interest" description="Disordered" evidence="1">
    <location>
        <begin position="1"/>
        <end position="27"/>
    </location>
</feature>
<dbReference type="Gene3D" id="3.80.10.10">
    <property type="entry name" value="Ribonuclease Inhibitor"/>
    <property type="match status" value="2"/>
</dbReference>
<dbReference type="InterPro" id="IPR032675">
    <property type="entry name" value="LRR_dom_sf"/>
</dbReference>